<dbReference type="STRING" id="249408.BOO71_0006640"/>
<dbReference type="RefSeq" id="WP_075832384.1">
    <property type="nucleotide sequence ID" value="NZ_MSTI01000074.1"/>
</dbReference>
<name>A0A1U7NZ53_9DEIO</name>
<proteinExistence type="predicted"/>
<protein>
    <recommendedName>
        <fullName evidence="1">DUF2268 domain-containing protein</fullName>
    </recommendedName>
</protein>
<evidence type="ECO:0000313" key="2">
    <source>
        <dbReference type="EMBL" id="OLV18197.1"/>
    </source>
</evidence>
<keyword evidence="3" id="KW-1185">Reference proteome</keyword>
<evidence type="ECO:0000313" key="3">
    <source>
        <dbReference type="Proteomes" id="UP000186607"/>
    </source>
</evidence>
<dbReference type="InterPro" id="IPR018728">
    <property type="entry name" value="DUF2268"/>
</dbReference>
<evidence type="ECO:0000259" key="1">
    <source>
        <dbReference type="Pfam" id="PF10026"/>
    </source>
</evidence>
<reference evidence="2 3" key="1">
    <citation type="submission" date="2017-01" db="EMBL/GenBank/DDBJ databases">
        <title>Genome Analysis of Deinococcus marmoris KOPRI26562.</title>
        <authorList>
            <person name="Kim J.H."/>
            <person name="Oh H.-M."/>
        </authorList>
    </citation>
    <scope>NUCLEOTIDE SEQUENCE [LARGE SCALE GENOMIC DNA]</scope>
    <source>
        <strain evidence="2 3">KOPRI26562</strain>
    </source>
</reference>
<feature type="domain" description="DUF2268" evidence="1">
    <location>
        <begin position="53"/>
        <end position="205"/>
    </location>
</feature>
<organism evidence="2 3">
    <name type="scientific">Deinococcus marmoris</name>
    <dbReference type="NCBI Taxonomy" id="249408"/>
    <lineage>
        <taxon>Bacteria</taxon>
        <taxon>Thermotogati</taxon>
        <taxon>Deinococcota</taxon>
        <taxon>Deinococci</taxon>
        <taxon>Deinococcales</taxon>
        <taxon>Deinococcaceae</taxon>
        <taxon>Deinococcus</taxon>
    </lineage>
</organism>
<sequence>MPNALHVMNAGRHLSPALEAEVREVAQAALTRQAARLGLDGVDVAVSVSPWGLPETGIHGYAPLDHFVQITLNPDNPNFAAGWRTELPATVAHELHHARRWQGPGYGQTLLEVLVSEGLAQANELDERKGELPPYAQAGVDLDALWARAQPLLDRSDHNFETWFYGSEANNLPRWSGYSLGYELVRRHLARVGGDAAGHVHTAARDFREAW</sequence>
<gene>
    <name evidence="2" type="ORF">BOO71_0006640</name>
</gene>
<dbReference type="Pfam" id="PF10026">
    <property type="entry name" value="DUF2268"/>
    <property type="match status" value="1"/>
</dbReference>
<comment type="caution">
    <text evidence="2">The sequence shown here is derived from an EMBL/GenBank/DDBJ whole genome shotgun (WGS) entry which is preliminary data.</text>
</comment>
<dbReference type="Proteomes" id="UP000186607">
    <property type="component" value="Unassembled WGS sequence"/>
</dbReference>
<dbReference type="AlphaFoldDB" id="A0A1U7NZ53"/>
<dbReference type="EMBL" id="MSTI01000074">
    <property type="protein sequence ID" value="OLV18197.1"/>
    <property type="molecule type" value="Genomic_DNA"/>
</dbReference>
<accession>A0A1U7NZ53</accession>